<protein>
    <submittedName>
        <fullName evidence="2">Uncharacterized protein</fullName>
    </submittedName>
</protein>
<dbReference type="EMBL" id="QRHG01000049">
    <property type="protein sequence ID" value="RHF56565.1"/>
    <property type="molecule type" value="Genomic_DNA"/>
</dbReference>
<name>A0A414P180_9FIRM</name>
<sequence>MEKMYWDQFLHSGKIKDYLSYKNCIADGQSSEWEDDGRKKEQREPDRIDRDGAFDDSGGGI</sequence>
<accession>A0A414P180</accession>
<dbReference type="GeneID" id="77333331"/>
<feature type="compositionally biased region" description="Basic and acidic residues" evidence="1">
    <location>
        <begin position="36"/>
        <end position="53"/>
    </location>
</feature>
<proteinExistence type="predicted"/>
<comment type="caution">
    <text evidence="2">The sequence shown here is derived from an EMBL/GenBank/DDBJ whole genome shotgun (WGS) entry which is preliminary data.</text>
</comment>
<evidence type="ECO:0000313" key="2">
    <source>
        <dbReference type="EMBL" id="RHF56565.1"/>
    </source>
</evidence>
<feature type="region of interest" description="Disordered" evidence="1">
    <location>
        <begin position="29"/>
        <end position="61"/>
    </location>
</feature>
<organism evidence="2 3">
    <name type="scientific">[Ruminococcus] lactaris</name>
    <dbReference type="NCBI Taxonomy" id="46228"/>
    <lineage>
        <taxon>Bacteria</taxon>
        <taxon>Bacillati</taxon>
        <taxon>Bacillota</taxon>
        <taxon>Clostridia</taxon>
        <taxon>Lachnospirales</taxon>
        <taxon>Lachnospiraceae</taxon>
        <taxon>Mediterraneibacter</taxon>
    </lineage>
</organism>
<gene>
    <name evidence="2" type="ORF">DW672_12670</name>
</gene>
<evidence type="ECO:0000313" key="3">
    <source>
        <dbReference type="Proteomes" id="UP000284902"/>
    </source>
</evidence>
<dbReference type="AlphaFoldDB" id="A0A414P180"/>
<reference evidence="2 3" key="1">
    <citation type="submission" date="2018-08" db="EMBL/GenBank/DDBJ databases">
        <title>A genome reference for cultivated species of the human gut microbiota.</title>
        <authorList>
            <person name="Zou Y."/>
            <person name="Xue W."/>
            <person name="Luo G."/>
        </authorList>
    </citation>
    <scope>NUCLEOTIDE SEQUENCE [LARGE SCALE GENOMIC DNA]</scope>
    <source>
        <strain evidence="2 3">AM25-1LB</strain>
    </source>
</reference>
<dbReference type="RefSeq" id="WP_005612185.1">
    <property type="nucleotide sequence ID" value="NZ_CABKOA010000010.1"/>
</dbReference>
<dbReference type="Proteomes" id="UP000284902">
    <property type="component" value="Unassembled WGS sequence"/>
</dbReference>
<evidence type="ECO:0000256" key="1">
    <source>
        <dbReference type="SAM" id="MobiDB-lite"/>
    </source>
</evidence>